<evidence type="ECO:0000256" key="1">
    <source>
        <dbReference type="SAM" id="MobiDB-lite"/>
    </source>
</evidence>
<dbReference type="GO" id="GO:0006508">
    <property type="term" value="P:proteolysis"/>
    <property type="evidence" value="ECO:0007669"/>
    <property type="project" value="UniProtKB-KW"/>
</dbReference>
<dbReference type="GO" id="GO:0008233">
    <property type="term" value="F:peptidase activity"/>
    <property type="evidence" value="ECO:0007669"/>
    <property type="project" value="UniProtKB-KW"/>
</dbReference>
<keyword evidence="2" id="KW-0645">Protease</keyword>
<protein>
    <submittedName>
        <fullName evidence="2">Putative serine protease EDA2</fullName>
    </submittedName>
</protein>
<sequence>MFGLEVEKEKEKKKKTQGREQQEGDYEYGSVEDDLVLVDFDALDRVSWLPDTSHDA</sequence>
<name>A0A2P2KJE0_RHIMU</name>
<reference evidence="2" key="1">
    <citation type="submission" date="2018-02" db="EMBL/GenBank/DDBJ databases">
        <title>Rhizophora mucronata_Transcriptome.</title>
        <authorList>
            <person name="Meera S.P."/>
            <person name="Sreeshan A."/>
            <person name="Augustine A."/>
        </authorList>
    </citation>
    <scope>NUCLEOTIDE SEQUENCE</scope>
    <source>
        <tissue evidence="2">Leaf</tissue>
    </source>
</reference>
<keyword evidence="2" id="KW-0378">Hydrolase</keyword>
<proteinExistence type="predicted"/>
<dbReference type="AlphaFoldDB" id="A0A2P2KJE0"/>
<feature type="region of interest" description="Disordered" evidence="1">
    <location>
        <begin position="1"/>
        <end position="27"/>
    </location>
</feature>
<feature type="compositionally biased region" description="Basic and acidic residues" evidence="1">
    <location>
        <begin position="1"/>
        <end position="10"/>
    </location>
</feature>
<organism evidence="2">
    <name type="scientific">Rhizophora mucronata</name>
    <name type="common">Asiatic mangrove</name>
    <dbReference type="NCBI Taxonomy" id="61149"/>
    <lineage>
        <taxon>Eukaryota</taxon>
        <taxon>Viridiplantae</taxon>
        <taxon>Streptophyta</taxon>
        <taxon>Embryophyta</taxon>
        <taxon>Tracheophyta</taxon>
        <taxon>Spermatophyta</taxon>
        <taxon>Magnoliopsida</taxon>
        <taxon>eudicotyledons</taxon>
        <taxon>Gunneridae</taxon>
        <taxon>Pentapetalae</taxon>
        <taxon>rosids</taxon>
        <taxon>fabids</taxon>
        <taxon>Malpighiales</taxon>
        <taxon>Rhizophoraceae</taxon>
        <taxon>Rhizophora</taxon>
    </lineage>
</organism>
<dbReference type="EMBL" id="GGEC01025370">
    <property type="protein sequence ID" value="MBX05854.1"/>
    <property type="molecule type" value="Transcribed_RNA"/>
</dbReference>
<accession>A0A2P2KJE0</accession>
<evidence type="ECO:0000313" key="2">
    <source>
        <dbReference type="EMBL" id="MBX05854.1"/>
    </source>
</evidence>